<evidence type="ECO:0000313" key="1">
    <source>
        <dbReference type="EMBL" id="CAD7001861.1"/>
    </source>
</evidence>
<keyword evidence="2" id="KW-1185">Reference proteome</keyword>
<feature type="non-terminal residue" evidence="1">
    <location>
        <position position="1"/>
    </location>
</feature>
<accession>A0A811UT20</accession>
<sequence length="50" mass="5648">LHFSSEVDRGLTNSKISYSYSRIDCSRPFIIILGITVGVTERLGVYRTNL</sequence>
<protein>
    <submittedName>
        <fullName evidence="1">(Mediterranean fruit fly) hypothetical protein</fullName>
    </submittedName>
</protein>
<organism evidence="1 2">
    <name type="scientific">Ceratitis capitata</name>
    <name type="common">Mediterranean fruit fly</name>
    <name type="synonym">Tephritis capitata</name>
    <dbReference type="NCBI Taxonomy" id="7213"/>
    <lineage>
        <taxon>Eukaryota</taxon>
        <taxon>Metazoa</taxon>
        <taxon>Ecdysozoa</taxon>
        <taxon>Arthropoda</taxon>
        <taxon>Hexapoda</taxon>
        <taxon>Insecta</taxon>
        <taxon>Pterygota</taxon>
        <taxon>Neoptera</taxon>
        <taxon>Endopterygota</taxon>
        <taxon>Diptera</taxon>
        <taxon>Brachycera</taxon>
        <taxon>Muscomorpha</taxon>
        <taxon>Tephritoidea</taxon>
        <taxon>Tephritidae</taxon>
        <taxon>Ceratitis</taxon>
        <taxon>Ceratitis</taxon>
    </lineage>
</organism>
<proteinExistence type="predicted"/>
<dbReference type="AlphaFoldDB" id="A0A811UT20"/>
<reference evidence="1" key="1">
    <citation type="submission" date="2020-11" db="EMBL/GenBank/DDBJ databases">
        <authorList>
            <person name="Whitehead M."/>
        </authorList>
    </citation>
    <scope>NUCLEOTIDE SEQUENCE</scope>
    <source>
        <strain evidence="1">EGII</strain>
    </source>
</reference>
<gene>
    <name evidence="1" type="ORF">CCAP1982_LOCUS10350</name>
</gene>
<comment type="caution">
    <text evidence="1">The sequence shown here is derived from an EMBL/GenBank/DDBJ whole genome shotgun (WGS) entry which is preliminary data.</text>
</comment>
<evidence type="ECO:0000313" key="2">
    <source>
        <dbReference type="Proteomes" id="UP000606786"/>
    </source>
</evidence>
<name>A0A811UT20_CERCA</name>
<dbReference type="EMBL" id="CAJHJT010000023">
    <property type="protein sequence ID" value="CAD7001861.1"/>
    <property type="molecule type" value="Genomic_DNA"/>
</dbReference>
<dbReference type="Proteomes" id="UP000606786">
    <property type="component" value="Unassembled WGS sequence"/>
</dbReference>